<dbReference type="EMBL" id="KB740671">
    <property type="protein sequence ID" value="ENN79642.1"/>
    <property type="molecule type" value="Genomic_DNA"/>
</dbReference>
<reference evidence="2" key="2">
    <citation type="submission" date="2024-08" db="UniProtKB">
        <authorList>
            <consortium name="EnsemblMetazoa"/>
        </authorList>
    </citation>
    <scope>IDENTIFICATION</scope>
</reference>
<evidence type="ECO:0000313" key="2">
    <source>
        <dbReference type="EnsemblMetazoa" id="XP_019755957.1"/>
    </source>
</evidence>
<reference evidence="1 3" key="1">
    <citation type="journal article" date="2013" name="Genome Biol.">
        <title>Draft genome of the mountain pine beetle, Dendroctonus ponderosae Hopkins, a major forest pest.</title>
        <authorList>
            <person name="Keeling C.I."/>
            <person name="Yuen M.M."/>
            <person name="Liao N.Y."/>
            <person name="Docking T.R."/>
            <person name="Chan S.K."/>
            <person name="Taylor G.A."/>
            <person name="Palmquist D.L."/>
            <person name="Jackman S.D."/>
            <person name="Nguyen A."/>
            <person name="Li M."/>
            <person name="Henderson H."/>
            <person name="Janes J.K."/>
            <person name="Zhao Y."/>
            <person name="Pandoh P."/>
            <person name="Moore R."/>
            <person name="Sperling F.A."/>
            <person name="Huber D.P."/>
            <person name="Birol I."/>
            <person name="Jones S.J."/>
            <person name="Bohlmann J."/>
        </authorList>
    </citation>
    <scope>NUCLEOTIDE SEQUENCE</scope>
</reference>
<dbReference type="Proteomes" id="UP000019118">
    <property type="component" value="Unassembled WGS sequence"/>
</dbReference>
<proteinExistence type="predicted"/>
<organism evidence="1">
    <name type="scientific">Dendroctonus ponderosae</name>
    <name type="common">Mountain pine beetle</name>
    <dbReference type="NCBI Taxonomy" id="77166"/>
    <lineage>
        <taxon>Eukaryota</taxon>
        <taxon>Metazoa</taxon>
        <taxon>Ecdysozoa</taxon>
        <taxon>Arthropoda</taxon>
        <taxon>Hexapoda</taxon>
        <taxon>Insecta</taxon>
        <taxon>Pterygota</taxon>
        <taxon>Neoptera</taxon>
        <taxon>Endopterygota</taxon>
        <taxon>Coleoptera</taxon>
        <taxon>Polyphaga</taxon>
        <taxon>Cucujiformia</taxon>
        <taxon>Curculionidae</taxon>
        <taxon>Scolytinae</taxon>
        <taxon>Dendroctonus</taxon>
    </lineage>
</organism>
<evidence type="ECO:0000313" key="3">
    <source>
        <dbReference type="Proteomes" id="UP000019118"/>
    </source>
</evidence>
<sequence>MDYTYCLRNSGDNGNLKEKLNGMRSDLTLLKEKLYLEKLYLEKALLAKQQQEQADRQSCGFKQSDYQLFAHKSERQSNRSEPAILMNKTYLRDIEKKCDNELKKLNDYVFNINQLRSTWIKMRRAQRLNLANAENPEKEISSLSVPRQYLKGKVFYIDSDQY</sequence>
<dbReference type="HOGENOM" id="CLU_1637152_0_0_1"/>
<dbReference type="AlphaFoldDB" id="N6ULQ9"/>
<feature type="non-terminal residue" evidence="1">
    <location>
        <position position="1"/>
    </location>
</feature>
<protein>
    <submittedName>
        <fullName evidence="1 2">Uncharacterized protein</fullName>
    </submittedName>
</protein>
<dbReference type="EnsemblMetazoa" id="XM_019900398.1">
    <property type="protein sequence ID" value="XP_019755957.1"/>
    <property type="gene ID" value="LOC109534657"/>
</dbReference>
<dbReference type="OrthoDB" id="10480961at2759"/>
<evidence type="ECO:0000313" key="1">
    <source>
        <dbReference type="EMBL" id="ENN79642.1"/>
    </source>
</evidence>
<gene>
    <name evidence="2" type="primary">109534657</name>
    <name evidence="1" type="ORF">YQE_03931</name>
</gene>
<keyword evidence="3" id="KW-1185">Reference proteome</keyword>
<accession>N6ULQ9</accession>
<name>N6ULQ9_DENPD</name>
<dbReference type="KEGG" id="dpa:109534657"/>